<dbReference type="SMART" id="SM00967">
    <property type="entry name" value="SpoU_sub_bind"/>
    <property type="match status" value="1"/>
</dbReference>
<evidence type="ECO:0000313" key="5">
    <source>
        <dbReference type="EMBL" id="PZQ16866.1"/>
    </source>
</evidence>
<dbReference type="InterPro" id="IPR001537">
    <property type="entry name" value="SpoU_MeTrfase"/>
</dbReference>
<dbReference type="Pfam" id="PF00588">
    <property type="entry name" value="SpoU_methylase"/>
    <property type="match status" value="1"/>
</dbReference>
<proteinExistence type="predicted"/>
<dbReference type="InterPro" id="IPR004441">
    <property type="entry name" value="rRNA_MeTrfase_TrmH"/>
</dbReference>
<reference evidence="5 6" key="1">
    <citation type="submission" date="2017-08" db="EMBL/GenBank/DDBJ databases">
        <title>Infants hospitalized years apart are colonized by the same room-sourced microbial strains.</title>
        <authorList>
            <person name="Brooks B."/>
            <person name="Olm M.R."/>
            <person name="Firek B.A."/>
            <person name="Baker R."/>
            <person name="Thomas B.C."/>
            <person name="Morowitz M.J."/>
            <person name="Banfield J.F."/>
        </authorList>
    </citation>
    <scope>NUCLEOTIDE SEQUENCE [LARGE SCALE GENOMIC DNA]</scope>
    <source>
        <strain evidence="5">S2_005_003_R2_43</strain>
    </source>
</reference>
<dbReference type="GO" id="GO:0006396">
    <property type="term" value="P:RNA processing"/>
    <property type="evidence" value="ECO:0007669"/>
    <property type="project" value="InterPro"/>
</dbReference>
<dbReference type="InterPro" id="IPR013123">
    <property type="entry name" value="SpoU_subst-bd"/>
</dbReference>
<keyword evidence="1 5" id="KW-0489">Methyltransferase</keyword>
<evidence type="ECO:0000256" key="2">
    <source>
        <dbReference type="ARBA" id="ARBA00022679"/>
    </source>
</evidence>
<sequence length="277" mass="29011">MSAPRPPRRPRPGSQGRGAPPAGSRSGLQFGPRDFPRDHDGPVVLYGYHSVVEALRNPKRKPIRLLATENALARLAEAGVADRVAHELVRPGEIDRLLTPDAVHQGLYLEAEALRVPTLATIPEDGLVLVLDQITDPHNVGAIVRTAAAYAVDAIVTTARHSPEATGVLAKSASGGLEHAPLVLVQNLARALQALGERGFLRIGLDSDGPAPLDDTTLGSGGLALVLGAEGKGLRQLTRETCDVLARLDMPGAIKSLNVSNAAAIALHVARRAKPAA</sequence>
<dbReference type="Proteomes" id="UP000249577">
    <property type="component" value="Unassembled WGS sequence"/>
</dbReference>
<dbReference type="InterPro" id="IPR029026">
    <property type="entry name" value="tRNA_m1G_MTases_N"/>
</dbReference>
<organism evidence="5 6">
    <name type="scientific">Ancylobacter novellus</name>
    <name type="common">Thiobacillus novellus</name>
    <dbReference type="NCBI Taxonomy" id="921"/>
    <lineage>
        <taxon>Bacteria</taxon>
        <taxon>Pseudomonadati</taxon>
        <taxon>Pseudomonadota</taxon>
        <taxon>Alphaproteobacteria</taxon>
        <taxon>Hyphomicrobiales</taxon>
        <taxon>Xanthobacteraceae</taxon>
        <taxon>Ancylobacter</taxon>
    </lineage>
</organism>
<evidence type="ECO:0000256" key="1">
    <source>
        <dbReference type="ARBA" id="ARBA00022603"/>
    </source>
</evidence>
<evidence type="ECO:0000259" key="4">
    <source>
        <dbReference type="SMART" id="SM00967"/>
    </source>
</evidence>
<feature type="compositionally biased region" description="Low complexity" evidence="3">
    <location>
        <begin position="12"/>
        <end position="24"/>
    </location>
</feature>
<dbReference type="GO" id="GO:0003723">
    <property type="term" value="F:RNA binding"/>
    <property type="evidence" value="ECO:0007669"/>
    <property type="project" value="InterPro"/>
</dbReference>
<dbReference type="InterPro" id="IPR029064">
    <property type="entry name" value="Ribosomal_eL30-like_sf"/>
</dbReference>
<dbReference type="CDD" id="cd18103">
    <property type="entry name" value="SpoU-like_RlmB"/>
    <property type="match status" value="1"/>
</dbReference>
<keyword evidence="2 5" id="KW-0808">Transferase</keyword>
<dbReference type="InterPro" id="IPR029028">
    <property type="entry name" value="Alpha/beta_knot_MTases"/>
</dbReference>
<dbReference type="Gene3D" id="3.40.1280.10">
    <property type="match status" value="1"/>
</dbReference>
<dbReference type="EMBL" id="QFPN01000003">
    <property type="protein sequence ID" value="PZQ16866.1"/>
    <property type="molecule type" value="Genomic_DNA"/>
</dbReference>
<dbReference type="Gene3D" id="3.30.1330.30">
    <property type="match status" value="1"/>
</dbReference>
<dbReference type="PANTHER" id="PTHR46429">
    <property type="entry name" value="23S RRNA (GUANOSINE-2'-O-)-METHYLTRANSFERASE RLMB"/>
    <property type="match status" value="1"/>
</dbReference>
<gene>
    <name evidence="5" type="ORF">DI565_05575</name>
</gene>
<feature type="compositionally biased region" description="Basic residues" evidence="3">
    <location>
        <begin position="1"/>
        <end position="11"/>
    </location>
</feature>
<evidence type="ECO:0000313" key="6">
    <source>
        <dbReference type="Proteomes" id="UP000249577"/>
    </source>
</evidence>
<feature type="region of interest" description="Disordered" evidence="3">
    <location>
        <begin position="1"/>
        <end position="34"/>
    </location>
</feature>
<dbReference type="SUPFAM" id="SSF75217">
    <property type="entry name" value="alpha/beta knot"/>
    <property type="match status" value="1"/>
</dbReference>
<feature type="domain" description="RNA 2-O ribose methyltransferase substrate binding" evidence="4">
    <location>
        <begin position="44"/>
        <end position="117"/>
    </location>
</feature>
<name>A0A2W5KID9_ANCNO</name>
<comment type="caution">
    <text evidence="5">The sequence shown here is derived from an EMBL/GenBank/DDBJ whole genome shotgun (WGS) entry which is preliminary data.</text>
</comment>
<dbReference type="PANTHER" id="PTHR46429:SF1">
    <property type="entry name" value="23S RRNA (GUANOSINE-2'-O-)-METHYLTRANSFERASE RLMB"/>
    <property type="match status" value="1"/>
</dbReference>
<dbReference type="GO" id="GO:0008173">
    <property type="term" value="F:RNA methyltransferase activity"/>
    <property type="evidence" value="ECO:0007669"/>
    <property type="project" value="InterPro"/>
</dbReference>
<evidence type="ECO:0000256" key="3">
    <source>
        <dbReference type="SAM" id="MobiDB-lite"/>
    </source>
</evidence>
<accession>A0A2W5KID9</accession>
<dbReference type="Pfam" id="PF08032">
    <property type="entry name" value="SpoU_sub_bind"/>
    <property type="match status" value="1"/>
</dbReference>
<dbReference type="GO" id="GO:0032259">
    <property type="term" value="P:methylation"/>
    <property type="evidence" value="ECO:0007669"/>
    <property type="project" value="UniProtKB-KW"/>
</dbReference>
<protein>
    <submittedName>
        <fullName evidence="5">23S rRNA (Guanosine(2251)-2'-O)-methyltransferase RlmB</fullName>
    </submittedName>
</protein>
<dbReference type="SUPFAM" id="SSF55315">
    <property type="entry name" value="L30e-like"/>
    <property type="match status" value="1"/>
</dbReference>
<dbReference type="GO" id="GO:0005829">
    <property type="term" value="C:cytosol"/>
    <property type="evidence" value="ECO:0007669"/>
    <property type="project" value="TreeGrafter"/>
</dbReference>
<dbReference type="AlphaFoldDB" id="A0A2W5KID9"/>